<dbReference type="Proteomes" id="UP001217083">
    <property type="component" value="Unassembled WGS sequence"/>
</dbReference>
<evidence type="ECO:0000313" key="3">
    <source>
        <dbReference type="Proteomes" id="UP001217083"/>
    </source>
</evidence>
<reference evidence="2 3" key="1">
    <citation type="submission" date="2023-03" db="EMBL/GenBank/DDBJ databases">
        <title>Muricauda XX sp. nov. and Muricauda XXX sp. nov., two novel species isolated from Okinawa Trough.</title>
        <authorList>
            <person name="Cao W."/>
            <person name="Deng X."/>
        </authorList>
    </citation>
    <scope>NUCLEOTIDE SEQUENCE [LARGE SCALE GENOMIC DNA]</scope>
    <source>
        <strain evidence="2 3">81s02</strain>
    </source>
</reference>
<protein>
    <submittedName>
        <fullName evidence="2">DUF2188 domain-containing protein</fullName>
    </submittedName>
</protein>
<dbReference type="InterPro" id="IPR018691">
    <property type="entry name" value="DUF2188"/>
</dbReference>
<proteinExistence type="predicted"/>
<dbReference type="RefSeq" id="WP_275650444.1">
    <property type="nucleotide sequence ID" value="NZ_JARFVA010000006.1"/>
</dbReference>
<feature type="region of interest" description="Disordered" evidence="1">
    <location>
        <begin position="1"/>
        <end position="30"/>
    </location>
</feature>
<dbReference type="EMBL" id="JARFVA010000006">
    <property type="protein sequence ID" value="MDF0708503.1"/>
    <property type="molecule type" value="Genomic_DNA"/>
</dbReference>
<name>A0ABT5XRH2_9FLAO</name>
<gene>
    <name evidence="2" type="ORF">PY091_14855</name>
</gene>
<evidence type="ECO:0000313" key="2">
    <source>
        <dbReference type="EMBL" id="MDF0708503.1"/>
    </source>
</evidence>
<keyword evidence="3" id="KW-1185">Reference proteome</keyword>
<sequence length="73" mass="8022">MKKNQHVVPHSDGWAVKGAGNQKATKVTSTQKEAIKVARDIAINQKSELLVHNTKGQIRQKDSFGNDNFPPKG</sequence>
<organism evidence="2 3">
    <name type="scientific">Flagellimonas okinawensis</name>
    <dbReference type="NCBI Taxonomy" id="3031324"/>
    <lineage>
        <taxon>Bacteria</taxon>
        <taxon>Pseudomonadati</taxon>
        <taxon>Bacteroidota</taxon>
        <taxon>Flavobacteriia</taxon>
        <taxon>Flavobacteriales</taxon>
        <taxon>Flavobacteriaceae</taxon>
        <taxon>Flagellimonas</taxon>
    </lineage>
</organism>
<dbReference type="Pfam" id="PF09954">
    <property type="entry name" value="DUF2188"/>
    <property type="match status" value="1"/>
</dbReference>
<accession>A0ABT5XRH2</accession>
<evidence type="ECO:0000256" key="1">
    <source>
        <dbReference type="SAM" id="MobiDB-lite"/>
    </source>
</evidence>
<comment type="caution">
    <text evidence="2">The sequence shown here is derived from an EMBL/GenBank/DDBJ whole genome shotgun (WGS) entry which is preliminary data.</text>
</comment>